<dbReference type="Pfam" id="PF02838">
    <property type="entry name" value="Glyco_hydro_20b"/>
    <property type="match status" value="1"/>
</dbReference>
<feature type="domain" description="Glycoside hydrolase family 20 catalytic" evidence="6">
    <location>
        <begin position="166"/>
        <end position="270"/>
    </location>
</feature>
<evidence type="ECO:0000256" key="3">
    <source>
        <dbReference type="ARBA" id="ARBA00012663"/>
    </source>
</evidence>
<comment type="similarity">
    <text evidence="2">Belongs to the glycosyl hydrolase 20 family.</text>
</comment>
<evidence type="ECO:0000256" key="2">
    <source>
        <dbReference type="ARBA" id="ARBA00006285"/>
    </source>
</evidence>
<evidence type="ECO:0000256" key="5">
    <source>
        <dbReference type="ARBA" id="ARBA00023295"/>
    </source>
</evidence>
<dbReference type="SUPFAM" id="SSF51445">
    <property type="entry name" value="(Trans)glycosidases"/>
    <property type="match status" value="1"/>
</dbReference>
<dbReference type="Gene3D" id="3.30.379.10">
    <property type="entry name" value="Chitobiase/beta-hexosaminidase domain 2-like"/>
    <property type="match status" value="1"/>
</dbReference>
<feature type="domain" description="Beta-hexosaminidase bacterial type N-terminal" evidence="7">
    <location>
        <begin position="48"/>
        <end position="163"/>
    </location>
</feature>
<dbReference type="GO" id="GO:0004563">
    <property type="term" value="F:beta-N-acetylhexosaminidase activity"/>
    <property type="evidence" value="ECO:0007669"/>
    <property type="project" value="UniProtKB-EC"/>
</dbReference>
<keyword evidence="5" id="KW-0326">Glycosidase</keyword>
<evidence type="ECO:0000259" key="7">
    <source>
        <dbReference type="Pfam" id="PF02838"/>
    </source>
</evidence>
<name>A0AAW9S0K8_9BACT</name>
<dbReference type="EC" id="3.2.1.52" evidence="3"/>
<comment type="catalytic activity">
    <reaction evidence="1">
        <text>Hydrolysis of terminal non-reducing N-acetyl-D-hexosamine residues in N-acetyl-beta-D-hexosaminides.</text>
        <dbReference type="EC" id="3.2.1.52"/>
    </reaction>
</comment>
<dbReference type="Gene3D" id="3.20.20.80">
    <property type="entry name" value="Glycosidases"/>
    <property type="match status" value="1"/>
</dbReference>
<dbReference type="Pfam" id="PF00728">
    <property type="entry name" value="Glyco_hydro_20"/>
    <property type="match status" value="1"/>
</dbReference>
<keyword evidence="9" id="KW-1185">Reference proteome</keyword>
<protein>
    <recommendedName>
        <fullName evidence="3">beta-N-acetylhexosaminidase</fullName>
        <ecNumber evidence="3">3.2.1.52</ecNumber>
    </recommendedName>
</protein>
<dbReference type="SUPFAM" id="SSF55545">
    <property type="entry name" value="beta-N-acetylhexosaminidase-like domain"/>
    <property type="match status" value="1"/>
</dbReference>
<accession>A0AAW9S0K8</accession>
<dbReference type="AlphaFoldDB" id="A0AAW9S0K8"/>
<organism evidence="8 9">
    <name type="scientific">Rapidithrix thailandica</name>
    <dbReference type="NCBI Taxonomy" id="413964"/>
    <lineage>
        <taxon>Bacteria</taxon>
        <taxon>Pseudomonadati</taxon>
        <taxon>Bacteroidota</taxon>
        <taxon>Cytophagia</taxon>
        <taxon>Cytophagales</taxon>
        <taxon>Flammeovirgaceae</taxon>
        <taxon>Rapidithrix</taxon>
    </lineage>
</organism>
<dbReference type="InterPro" id="IPR017853">
    <property type="entry name" value="GH"/>
</dbReference>
<dbReference type="GO" id="GO:0016020">
    <property type="term" value="C:membrane"/>
    <property type="evidence" value="ECO:0007669"/>
    <property type="project" value="TreeGrafter"/>
</dbReference>
<evidence type="ECO:0000313" key="8">
    <source>
        <dbReference type="EMBL" id="MEN7550709.1"/>
    </source>
</evidence>
<evidence type="ECO:0000256" key="1">
    <source>
        <dbReference type="ARBA" id="ARBA00001231"/>
    </source>
</evidence>
<dbReference type="InterPro" id="IPR025705">
    <property type="entry name" value="Beta_hexosaminidase_sua/sub"/>
</dbReference>
<dbReference type="EMBL" id="JBDKWZ010000016">
    <property type="protein sequence ID" value="MEN7550709.1"/>
    <property type="molecule type" value="Genomic_DNA"/>
</dbReference>
<reference evidence="8 9" key="1">
    <citation type="submission" date="2024-04" db="EMBL/GenBank/DDBJ databases">
        <title>Novel genus in family Flammeovirgaceae.</title>
        <authorList>
            <person name="Nguyen T.H."/>
            <person name="Vuong T.Q."/>
            <person name="Le H."/>
            <person name="Kim S.-G."/>
        </authorList>
    </citation>
    <scope>NUCLEOTIDE SEQUENCE [LARGE SCALE GENOMIC DNA]</scope>
    <source>
        <strain evidence="8 9">JCM 23209</strain>
    </source>
</reference>
<dbReference type="GO" id="GO:0030203">
    <property type="term" value="P:glycosaminoglycan metabolic process"/>
    <property type="evidence" value="ECO:0007669"/>
    <property type="project" value="TreeGrafter"/>
</dbReference>
<comment type="caution">
    <text evidence="8">The sequence shown here is derived from an EMBL/GenBank/DDBJ whole genome shotgun (WGS) entry which is preliminary data.</text>
</comment>
<proteinExistence type="inferred from homology"/>
<dbReference type="PANTHER" id="PTHR22600">
    <property type="entry name" value="BETA-HEXOSAMINIDASE"/>
    <property type="match status" value="1"/>
</dbReference>
<evidence type="ECO:0000256" key="4">
    <source>
        <dbReference type="ARBA" id="ARBA00022801"/>
    </source>
</evidence>
<gene>
    <name evidence="8" type="ORF">AAG747_22505</name>
</gene>
<keyword evidence="4" id="KW-0378">Hydrolase</keyword>
<dbReference type="InterPro" id="IPR015882">
    <property type="entry name" value="HEX_bac_N"/>
</dbReference>
<dbReference type="InterPro" id="IPR015883">
    <property type="entry name" value="Glyco_hydro_20_cat"/>
</dbReference>
<dbReference type="Proteomes" id="UP001403385">
    <property type="component" value="Unassembled WGS sequence"/>
</dbReference>
<dbReference type="PANTHER" id="PTHR22600:SF57">
    <property type="entry name" value="BETA-N-ACETYLHEXOSAMINIDASE"/>
    <property type="match status" value="1"/>
</dbReference>
<sequence>MSKEISKLTFIQLPFLAVCILWISSLSEVSGTVLTARNYRQAEIGRLALLPYPKEVQHHSGTLLLSQDIKIICRDTSLEEFVPELKNSFRSFPTQGEIRLELSLETVEVPMLKEEAYVLDITPQKIGIKANRVMGIRWGIRTLQQLLELTETPFLQAMTIKDWPSFKVRGLMHDVGRNFIPLNVLKEHIRIMSAYKLNTFHWHLTEDIAWRLESKKYPELNQPENMLRDPGMYYTFAEARELIAYAEMLGVNVIPEIDMPGHSQAFERAFSTDMQSEKGSVLVKELLLEVCEELDVSTIHIGGDEVKIYNKDFLPEMIRLLEEQGKQVIGWLPGGNLKNTVIRQLWTGMTQPPENIPAIDSRHLYLNHNDPLSGVVKIFNRQICDVSQGDPYRLGAIACIWPDRRSLSQKQLIQSNALFPSLLALAERIWQGGGYPEYSVNMGPEESEQFQAFRAFENRLLLHKKKFFQAMPFPYVRQTQVSWALIGPFANHGNLKQAFAPEDFTKKSYSQSAMNVRGSTVWLRHCFHPYAFGHLKDASPKSTYYALTKVNVSKAREGHLWVSFHNPSRSEKDATPSEGKWDYKESKIWLNGQELAPPKWSKPGREGHAEAPLLDESYEMRPPLAVELKEGWNTILVKLPVGAFTTKHTRLVKWMFTAALVERVDGQWEALEGVEYKAL</sequence>
<dbReference type="InterPro" id="IPR029018">
    <property type="entry name" value="Hex-like_dom2"/>
</dbReference>
<dbReference type="GO" id="GO:0005975">
    <property type="term" value="P:carbohydrate metabolic process"/>
    <property type="evidence" value="ECO:0007669"/>
    <property type="project" value="InterPro"/>
</dbReference>
<evidence type="ECO:0000313" key="9">
    <source>
        <dbReference type="Proteomes" id="UP001403385"/>
    </source>
</evidence>
<dbReference type="PRINTS" id="PR00738">
    <property type="entry name" value="GLHYDRLASE20"/>
</dbReference>
<evidence type="ECO:0000259" key="6">
    <source>
        <dbReference type="Pfam" id="PF00728"/>
    </source>
</evidence>